<protein>
    <submittedName>
        <fullName evidence="2">Uncharacterized protein</fullName>
    </submittedName>
</protein>
<accession>A0A1I4UZU9</accession>
<evidence type="ECO:0000313" key="3">
    <source>
        <dbReference type="Proteomes" id="UP000242222"/>
    </source>
</evidence>
<evidence type="ECO:0000256" key="1">
    <source>
        <dbReference type="SAM" id="MobiDB-lite"/>
    </source>
</evidence>
<proteinExistence type="predicted"/>
<dbReference type="Proteomes" id="UP000242222">
    <property type="component" value="Unassembled WGS sequence"/>
</dbReference>
<keyword evidence="3" id="KW-1185">Reference proteome</keyword>
<feature type="region of interest" description="Disordered" evidence="1">
    <location>
        <begin position="30"/>
        <end position="51"/>
    </location>
</feature>
<reference evidence="3" key="1">
    <citation type="submission" date="2016-10" db="EMBL/GenBank/DDBJ databases">
        <authorList>
            <person name="Varghese N."/>
            <person name="Submissions S."/>
        </authorList>
    </citation>
    <scope>NUCLEOTIDE SEQUENCE [LARGE SCALE GENOMIC DNA]</scope>
    <source>
        <strain evidence="3">N6PO6</strain>
    </source>
</reference>
<sequence length="51" mass="5189">MVVTAALVYTGRTFVRLATSAAAHVGGDVGRRSAAGSLWGSDAGTVRQSPR</sequence>
<dbReference type="EMBL" id="FOVC01000001">
    <property type="protein sequence ID" value="SFM94539.1"/>
    <property type="molecule type" value="Genomic_DNA"/>
</dbReference>
<name>A0A1I4UZU9_9GAMM</name>
<organism evidence="2 3">
    <name type="scientific">Izhakiella capsodis</name>
    <dbReference type="NCBI Taxonomy" id="1367852"/>
    <lineage>
        <taxon>Bacteria</taxon>
        <taxon>Pseudomonadati</taxon>
        <taxon>Pseudomonadota</taxon>
        <taxon>Gammaproteobacteria</taxon>
        <taxon>Enterobacterales</taxon>
        <taxon>Erwiniaceae</taxon>
        <taxon>Izhakiella</taxon>
    </lineage>
</organism>
<evidence type="ECO:0000313" key="2">
    <source>
        <dbReference type="EMBL" id="SFM94539.1"/>
    </source>
</evidence>
<gene>
    <name evidence="2" type="ORF">SAMN05216516_101460</name>
</gene>
<dbReference type="STRING" id="1367852.SAMN05216516_101460"/>
<dbReference type="AlphaFoldDB" id="A0A1I4UZU9"/>